<dbReference type="AlphaFoldDB" id="A0AAP0J6U2"/>
<evidence type="ECO:0000313" key="2">
    <source>
        <dbReference type="Proteomes" id="UP001420932"/>
    </source>
</evidence>
<dbReference type="EMBL" id="JBBNAF010000007">
    <property type="protein sequence ID" value="KAK9128594.1"/>
    <property type="molecule type" value="Genomic_DNA"/>
</dbReference>
<comment type="caution">
    <text evidence="1">The sequence shown here is derived from an EMBL/GenBank/DDBJ whole genome shotgun (WGS) entry which is preliminary data.</text>
</comment>
<reference evidence="1 2" key="1">
    <citation type="submission" date="2024-01" db="EMBL/GenBank/DDBJ databases">
        <title>Genome assemblies of Stephania.</title>
        <authorList>
            <person name="Yang L."/>
        </authorList>
    </citation>
    <scope>NUCLEOTIDE SEQUENCE [LARGE SCALE GENOMIC DNA]</scope>
    <source>
        <strain evidence="1">YNDBR</strain>
        <tissue evidence="1">Leaf</tissue>
    </source>
</reference>
<gene>
    <name evidence="1" type="ORF">Syun_017391</name>
</gene>
<proteinExistence type="predicted"/>
<dbReference type="Proteomes" id="UP001420932">
    <property type="component" value="Unassembled WGS sequence"/>
</dbReference>
<protein>
    <submittedName>
        <fullName evidence="1">Uncharacterized protein</fullName>
    </submittedName>
</protein>
<organism evidence="1 2">
    <name type="scientific">Stephania yunnanensis</name>
    <dbReference type="NCBI Taxonomy" id="152371"/>
    <lineage>
        <taxon>Eukaryota</taxon>
        <taxon>Viridiplantae</taxon>
        <taxon>Streptophyta</taxon>
        <taxon>Embryophyta</taxon>
        <taxon>Tracheophyta</taxon>
        <taxon>Spermatophyta</taxon>
        <taxon>Magnoliopsida</taxon>
        <taxon>Ranunculales</taxon>
        <taxon>Menispermaceae</taxon>
        <taxon>Menispermoideae</taxon>
        <taxon>Cissampelideae</taxon>
        <taxon>Stephania</taxon>
    </lineage>
</organism>
<evidence type="ECO:0000313" key="1">
    <source>
        <dbReference type="EMBL" id="KAK9128594.1"/>
    </source>
</evidence>
<name>A0AAP0J6U2_9MAGN</name>
<sequence length="135" mass="14144">MGMTKASPELGGWDEVVAVIGGSGYKWEQLLYCSLITLIMGMIKARPGIVGGLILVAARGADSLTEECCFGGRQPVGNLANDQVPEDLGGSVEVRCWTSEGCSMAYGDTRVQLGNSMRDARRCLSAGLGTAQRGA</sequence>
<accession>A0AAP0J6U2</accession>
<keyword evidence="2" id="KW-1185">Reference proteome</keyword>